<protein>
    <submittedName>
        <fullName evidence="8">Fungal-specific transcription factor domain-domain-containing protein</fullName>
    </submittedName>
</protein>
<dbReference type="Pfam" id="PF04082">
    <property type="entry name" value="Fungal_trans"/>
    <property type="match status" value="1"/>
</dbReference>
<evidence type="ECO:0000256" key="6">
    <source>
        <dbReference type="SAM" id="MobiDB-lite"/>
    </source>
</evidence>
<dbReference type="OrthoDB" id="4456959at2759"/>
<reference evidence="8 9" key="1">
    <citation type="submission" date="2016-07" db="EMBL/GenBank/DDBJ databases">
        <title>Pervasive Adenine N6-methylation of Active Genes in Fungi.</title>
        <authorList>
            <consortium name="DOE Joint Genome Institute"/>
            <person name="Mondo S.J."/>
            <person name="Dannebaum R.O."/>
            <person name="Kuo R.C."/>
            <person name="Labutti K."/>
            <person name="Haridas S."/>
            <person name="Kuo A."/>
            <person name="Salamov A."/>
            <person name="Ahrendt S.R."/>
            <person name="Lipzen A."/>
            <person name="Sullivan W."/>
            <person name="Andreopoulos W.B."/>
            <person name="Clum A."/>
            <person name="Lindquist E."/>
            <person name="Daum C."/>
            <person name="Ramamoorthy G.K."/>
            <person name="Gryganskyi A."/>
            <person name="Culley D."/>
            <person name="Magnuson J.K."/>
            <person name="James T.Y."/>
            <person name="O'Malley M.A."/>
            <person name="Stajich J.E."/>
            <person name="Spatafora J.W."/>
            <person name="Visel A."/>
            <person name="Grigoriev I.V."/>
        </authorList>
    </citation>
    <scope>NUCLEOTIDE SEQUENCE [LARGE SCALE GENOMIC DNA]</scope>
    <source>
        <strain evidence="8 9">68-887.2</strain>
    </source>
</reference>
<dbReference type="PANTHER" id="PTHR47338">
    <property type="entry name" value="ZN(II)2CYS6 TRANSCRIPTION FACTOR (EUROFUNG)-RELATED"/>
    <property type="match status" value="1"/>
</dbReference>
<evidence type="ECO:0000256" key="2">
    <source>
        <dbReference type="ARBA" id="ARBA00022723"/>
    </source>
</evidence>
<dbReference type="PANTHER" id="PTHR47338:SF20">
    <property type="entry name" value="ZN(II)2CYS6 TRANSCRIPTION FACTOR (EUROFUNG)"/>
    <property type="match status" value="1"/>
</dbReference>
<feature type="compositionally biased region" description="Low complexity" evidence="6">
    <location>
        <begin position="47"/>
        <end position="58"/>
    </location>
</feature>
<feature type="domain" description="Xylanolytic transcriptional activator regulatory" evidence="7">
    <location>
        <begin position="194"/>
        <end position="298"/>
    </location>
</feature>
<keyword evidence="4" id="KW-0804">Transcription</keyword>
<comment type="subcellular location">
    <subcellularLocation>
        <location evidence="1">Nucleus</location>
    </subcellularLocation>
</comment>
<keyword evidence="5" id="KW-0539">Nucleus</keyword>
<feature type="compositionally biased region" description="Polar residues" evidence="6">
    <location>
        <begin position="14"/>
        <end position="37"/>
    </location>
</feature>
<proteinExistence type="predicted"/>
<dbReference type="InterPro" id="IPR050815">
    <property type="entry name" value="TF_fung"/>
</dbReference>
<evidence type="ECO:0000256" key="5">
    <source>
        <dbReference type="ARBA" id="ARBA00023242"/>
    </source>
</evidence>
<feature type="compositionally biased region" description="Polar residues" evidence="6">
    <location>
        <begin position="68"/>
        <end position="83"/>
    </location>
</feature>
<keyword evidence="2" id="KW-0479">Metal-binding</keyword>
<dbReference type="GO" id="GO:0005634">
    <property type="term" value="C:nucleus"/>
    <property type="evidence" value="ECO:0007669"/>
    <property type="project" value="UniProtKB-SubCell"/>
</dbReference>
<dbReference type="GO" id="GO:0003677">
    <property type="term" value="F:DNA binding"/>
    <property type="evidence" value="ECO:0007669"/>
    <property type="project" value="InterPro"/>
</dbReference>
<dbReference type="GO" id="GO:0008270">
    <property type="term" value="F:zinc ion binding"/>
    <property type="evidence" value="ECO:0007669"/>
    <property type="project" value="InterPro"/>
</dbReference>
<dbReference type="GO" id="GO:0000981">
    <property type="term" value="F:DNA-binding transcription factor activity, RNA polymerase II-specific"/>
    <property type="evidence" value="ECO:0007669"/>
    <property type="project" value="InterPro"/>
</dbReference>
<evidence type="ECO:0000313" key="9">
    <source>
        <dbReference type="Proteomes" id="UP000193986"/>
    </source>
</evidence>
<keyword evidence="9" id="KW-1185">Reference proteome</keyword>
<gene>
    <name evidence="8" type="ORF">BCR39DRAFT_558689</name>
</gene>
<evidence type="ECO:0000256" key="4">
    <source>
        <dbReference type="ARBA" id="ARBA00023163"/>
    </source>
</evidence>
<dbReference type="EMBL" id="MCFC01000020">
    <property type="protein sequence ID" value="ORY30412.1"/>
    <property type="molecule type" value="Genomic_DNA"/>
</dbReference>
<dbReference type="AlphaFoldDB" id="A0A1Y2B6E4"/>
<evidence type="ECO:0000256" key="3">
    <source>
        <dbReference type="ARBA" id="ARBA00023015"/>
    </source>
</evidence>
<sequence>MSTSAFSTLDPPTGFSNPPTGFSNPPTGFSNPPTGFSNPLDMDTLTGPLSAPGPAPSSGGPGIDLSSFGHSTSPSGLSNTSFSDPRVLPPDEIVQDLIKLFFTHIHPWAPILSPTPTRATYTSPWNIVVHAIVVVTLRLSSDPRLGTATQRDHIKRAAKTHVLAHAIESTSIPSVQALAILALDLIGSEQGPSSWGILALLTRSAVHLGLTTEDDVRGPRGTASGYTTPHFSNRPPVPSLSRTSIIPPAADWHEDEERRRLFWLIFSLDRYCCVSTGWDFALPDFEIRRRLPCADEIWAQPDWFQAPVFYPIPHLLANPSPGDLALRSPLAYLVESLDLVGRAHTLQCGEIDPSDSRAVERRKDASVTLSSAARRWFEAMPLRGERTSMALVVVSAKSLCLACL</sequence>
<name>A0A1Y2B6E4_9TREE</name>
<evidence type="ECO:0000256" key="1">
    <source>
        <dbReference type="ARBA" id="ARBA00004123"/>
    </source>
</evidence>
<dbReference type="GO" id="GO:0006351">
    <property type="term" value="P:DNA-templated transcription"/>
    <property type="evidence" value="ECO:0007669"/>
    <property type="project" value="InterPro"/>
</dbReference>
<evidence type="ECO:0000259" key="7">
    <source>
        <dbReference type="SMART" id="SM00906"/>
    </source>
</evidence>
<dbReference type="SMART" id="SM00906">
    <property type="entry name" value="Fungal_trans"/>
    <property type="match status" value="1"/>
</dbReference>
<feature type="region of interest" description="Disordered" evidence="6">
    <location>
        <begin position="217"/>
        <end position="240"/>
    </location>
</feature>
<feature type="region of interest" description="Disordered" evidence="6">
    <location>
        <begin position="1"/>
        <end position="85"/>
    </location>
</feature>
<dbReference type="InterPro" id="IPR007219">
    <property type="entry name" value="XnlR_reg_dom"/>
</dbReference>
<keyword evidence="3" id="KW-0805">Transcription regulation</keyword>
<dbReference type="InParanoid" id="A0A1Y2B6E4"/>
<dbReference type="Proteomes" id="UP000193986">
    <property type="component" value="Unassembled WGS sequence"/>
</dbReference>
<comment type="caution">
    <text evidence="8">The sequence shown here is derived from an EMBL/GenBank/DDBJ whole genome shotgun (WGS) entry which is preliminary data.</text>
</comment>
<organism evidence="8 9">
    <name type="scientific">Naematelia encephala</name>
    <dbReference type="NCBI Taxonomy" id="71784"/>
    <lineage>
        <taxon>Eukaryota</taxon>
        <taxon>Fungi</taxon>
        <taxon>Dikarya</taxon>
        <taxon>Basidiomycota</taxon>
        <taxon>Agaricomycotina</taxon>
        <taxon>Tremellomycetes</taxon>
        <taxon>Tremellales</taxon>
        <taxon>Naemateliaceae</taxon>
        <taxon>Naematelia</taxon>
    </lineage>
</organism>
<evidence type="ECO:0000313" key="8">
    <source>
        <dbReference type="EMBL" id="ORY30412.1"/>
    </source>
</evidence>
<dbReference type="CDD" id="cd12148">
    <property type="entry name" value="fungal_TF_MHR"/>
    <property type="match status" value="1"/>
</dbReference>
<accession>A0A1Y2B6E4</accession>